<protein>
    <submittedName>
        <fullName evidence="3">Glycoside hydrolase family 88 protein</fullName>
    </submittedName>
</protein>
<gene>
    <name evidence="3" type="ORF">LZZ85_03045</name>
</gene>
<dbReference type="Proteomes" id="UP001165367">
    <property type="component" value="Unassembled WGS sequence"/>
</dbReference>
<evidence type="ECO:0000256" key="1">
    <source>
        <dbReference type="ARBA" id="ARBA00022801"/>
    </source>
</evidence>
<keyword evidence="1 3" id="KW-0378">Hydrolase</keyword>
<feature type="chain" id="PRO_5047096008" evidence="2">
    <location>
        <begin position="21"/>
        <end position="450"/>
    </location>
</feature>
<reference evidence="3" key="1">
    <citation type="submission" date="2022-01" db="EMBL/GenBank/DDBJ databases">
        <authorList>
            <person name="Jo J.-H."/>
            <person name="Im W.-T."/>
        </authorList>
    </citation>
    <scope>NUCLEOTIDE SEQUENCE</scope>
    <source>
        <strain evidence="3">NA20</strain>
    </source>
</reference>
<evidence type="ECO:0000313" key="3">
    <source>
        <dbReference type="EMBL" id="MCG2613234.1"/>
    </source>
</evidence>
<dbReference type="EMBL" id="JAKLTR010000002">
    <property type="protein sequence ID" value="MCG2613234.1"/>
    <property type="molecule type" value="Genomic_DNA"/>
</dbReference>
<dbReference type="InterPro" id="IPR010905">
    <property type="entry name" value="Glyco_hydro_88"/>
</dbReference>
<keyword evidence="2" id="KW-0732">Signal</keyword>
<comment type="caution">
    <text evidence="3">The sequence shown here is derived from an EMBL/GenBank/DDBJ whole genome shotgun (WGS) entry which is preliminary data.</text>
</comment>
<dbReference type="SUPFAM" id="SSF48208">
    <property type="entry name" value="Six-hairpin glycosidases"/>
    <property type="match status" value="1"/>
</dbReference>
<evidence type="ECO:0000256" key="2">
    <source>
        <dbReference type="SAM" id="SignalP"/>
    </source>
</evidence>
<keyword evidence="4" id="KW-1185">Reference proteome</keyword>
<dbReference type="PANTHER" id="PTHR33886:SF8">
    <property type="entry name" value="UNSATURATED RHAMNOGALACTURONAN HYDROLASE (EUROFUNG)"/>
    <property type="match status" value="1"/>
</dbReference>
<dbReference type="PANTHER" id="PTHR33886">
    <property type="entry name" value="UNSATURATED RHAMNOGALACTURONAN HYDROLASE (EUROFUNG)"/>
    <property type="match status" value="1"/>
</dbReference>
<dbReference type="InterPro" id="IPR052043">
    <property type="entry name" value="PolySaccharide_Degr_Enz"/>
</dbReference>
<evidence type="ECO:0000313" key="4">
    <source>
        <dbReference type="Proteomes" id="UP001165367"/>
    </source>
</evidence>
<name>A0ABS9KLP6_9BACT</name>
<sequence>MKTKLLHTITAMLAATLIQAQSASDKNLKDGNTPLHMLQPDYPTQYGKTTPADIKVVLDRVHKYLDETTPARLVNKETNTEITDRKNPGTNAIFEKGDYRLISYEWGVTYAGMLLAAQVTGDSKFSDYTAKRLQLIADIVPYYREQSKMNAGLVSPVQSVIHPHALDDAGAMCAAMIKSINAGVKADLRSMIDNYINYIMTKEYRFKDGTLARNRPFANTLWLDDLFMSVPALAQMGKFTSQTKYYDEAVKQVLAFSGRMFNKQKGLFIHGWVQDMNPHPEFHWGRANGWALMTIVELLEVLPVNHPGRNSILELLRAHIKGLAALQDGTGFWHQLLDRNDSYLETSCTAIYTYSIARAINRGWIDKKAYGPMLLLAWNAVSTKVNEAGQVEGTCVGTGMGFDPAFYYHRPVNKFAAHSYGPVLLAGAEMYKLLETNKYELNDSAIQFPK</sequence>
<dbReference type="Pfam" id="PF07470">
    <property type="entry name" value="Glyco_hydro_88"/>
    <property type="match status" value="1"/>
</dbReference>
<dbReference type="GO" id="GO:0016787">
    <property type="term" value="F:hydrolase activity"/>
    <property type="evidence" value="ECO:0007669"/>
    <property type="project" value="UniProtKB-KW"/>
</dbReference>
<feature type="signal peptide" evidence="2">
    <location>
        <begin position="1"/>
        <end position="20"/>
    </location>
</feature>
<proteinExistence type="predicted"/>
<dbReference type="Gene3D" id="1.50.10.10">
    <property type="match status" value="1"/>
</dbReference>
<organism evidence="3 4">
    <name type="scientific">Terrimonas ginsenosidimutans</name>
    <dbReference type="NCBI Taxonomy" id="2908004"/>
    <lineage>
        <taxon>Bacteria</taxon>
        <taxon>Pseudomonadati</taxon>
        <taxon>Bacteroidota</taxon>
        <taxon>Chitinophagia</taxon>
        <taxon>Chitinophagales</taxon>
        <taxon>Chitinophagaceae</taxon>
        <taxon>Terrimonas</taxon>
    </lineage>
</organism>
<accession>A0ABS9KLP6</accession>
<dbReference type="RefSeq" id="WP_237868463.1">
    <property type="nucleotide sequence ID" value="NZ_JAKLTR010000002.1"/>
</dbReference>
<dbReference type="InterPro" id="IPR012341">
    <property type="entry name" value="6hp_glycosidase-like_sf"/>
</dbReference>
<dbReference type="InterPro" id="IPR008928">
    <property type="entry name" value="6-hairpin_glycosidase_sf"/>
</dbReference>